<dbReference type="AlphaFoldDB" id="A0A9P7V4G4"/>
<protein>
    <submittedName>
        <fullName evidence="1">Uncharacterized protein</fullName>
    </submittedName>
</protein>
<dbReference type="OrthoDB" id="3074173at2759"/>
<comment type="caution">
    <text evidence="1">The sequence shown here is derived from an EMBL/GenBank/DDBJ whole genome shotgun (WGS) entry which is preliminary data.</text>
</comment>
<name>A0A9P7V4G4_9AGAR</name>
<dbReference type="GeneID" id="66071048"/>
<reference evidence="1" key="1">
    <citation type="journal article" date="2021" name="Genome Biol. Evol.">
        <title>The assembled and annotated genome of the fairy-ring fungus Marasmius oreades.</title>
        <authorList>
            <person name="Hiltunen M."/>
            <person name="Ament-Velasquez S.L."/>
            <person name="Johannesson H."/>
        </authorList>
    </citation>
    <scope>NUCLEOTIDE SEQUENCE</scope>
    <source>
        <strain evidence="1">03SP1</strain>
    </source>
</reference>
<keyword evidence="2" id="KW-1185">Reference proteome</keyword>
<dbReference type="EMBL" id="CM032181">
    <property type="protein sequence ID" value="KAG7100195.1"/>
    <property type="molecule type" value="Genomic_DNA"/>
</dbReference>
<proteinExistence type="predicted"/>
<gene>
    <name evidence="1" type="ORF">E1B28_001972</name>
</gene>
<organism evidence="1 2">
    <name type="scientific">Marasmius oreades</name>
    <name type="common">fairy-ring Marasmius</name>
    <dbReference type="NCBI Taxonomy" id="181124"/>
    <lineage>
        <taxon>Eukaryota</taxon>
        <taxon>Fungi</taxon>
        <taxon>Dikarya</taxon>
        <taxon>Basidiomycota</taxon>
        <taxon>Agaricomycotina</taxon>
        <taxon>Agaricomycetes</taxon>
        <taxon>Agaricomycetidae</taxon>
        <taxon>Agaricales</taxon>
        <taxon>Marasmiineae</taxon>
        <taxon>Marasmiaceae</taxon>
        <taxon>Marasmius</taxon>
    </lineage>
</organism>
<evidence type="ECO:0000313" key="2">
    <source>
        <dbReference type="Proteomes" id="UP001049176"/>
    </source>
</evidence>
<dbReference type="RefSeq" id="XP_043016665.1">
    <property type="nucleotide sequence ID" value="XM_043147951.1"/>
</dbReference>
<dbReference type="KEGG" id="more:E1B28_001972"/>
<evidence type="ECO:0000313" key="1">
    <source>
        <dbReference type="EMBL" id="KAG7100195.1"/>
    </source>
</evidence>
<sequence>MCPEFQLSILTTLNLIREGKDDILSTIADMALEISGYRSISRIRPLVVTSCETVYSANFYTKYFSQSDQDCYPERQSLGAKLARLTETLDDIRLLSNRIASRGRLSATLVERIGFWESNKIQKLQNILKAMIIHDFWPEDQKMFNTQRNIEETKVQAQAPIRVECAQKIR</sequence>
<dbReference type="Proteomes" id="UP001049176">
    <property type="component" value="Chromosome 1"/>
</dbReference>
<accession>A0A9P7V4G4</accession>